<dbReference type="RefSeq" id="WP_146849150.1">
    <property type="nucleotide sequence ID" value="NZ_BKAG01000004.1"/>
</dbReference>
<dbReference type="AlphaFoldDB" id="A0A512M4N2"/>
<dbReference type="OrthoDB" id="192784at2"/>
<proteinExistence type="predicted"/>
<evidence type="ECO:0000313" key="2">
    <source>
        <dbReference type="Proteomes" id="UP000321577"/>
    </source>
</evidence>
<keyword evidence="2" id="KW-1185">Reference proteome</keyword>
<protein>
    <recommendedName>
        <fullName evidence="3">Peptidase S8/S53 domain-containing protein</fullName>
    </recommendedName>
</protein>
<sequence length="507" mass="53892">MKTTFLTSLILTVLSTAQADWRDEAGLPQLQAELGAALPTGAGIPLMMSEASTVLADPPTVPAVYLPQATTGTVAFAGTGNLAGKTITPHSGASGTSDHASGVANLFCGTQSMSQGVTNLHAWWADDFAGQVYFSNPIPAFTGSIQNHSWVGGDEDENVNQEFIRRFDFMVNRDAVVALTPLNNGPSMAKFLANAYHGITAGRMDGGHPQTHSNLDTNGRMKPDIVVNASYTSTASPCVGSVAALLLDAIRPGFPDADDPRVVKSIILSGASKSSLLGWKRVNTSRPYDEVLGAGQLNVLNAYHILAAGRQAASNSVSRGLRGWDRGTSSASSPHHYFFTLLPNQWGSTVSATLTWHRSITSSYTVSTLANLNLHLRHASGFTVGAVVDESISSIDNVEHLFLRNLPPGEYVLEVSASSNSITYGLSWEVQTGTGPQLSVTRDGSQATISLSQLDPLKTYTIEHSSNLTTWQPLTTLRTADTTPATTATQQDTVSTGPKFYRLAWTP</sequence>
<accession>A0A512M4N2</accession>
<organism evidence="1 2">
    <name type="scientific">Brevifollis gellanilyticus</name>
    <dbReference type="NCBI Taxonomy" id="748831"/>
    <lineage>
        <taxon>Bacteria</taxon>
        <taxon>Pseudomonadati</taxon>
        <taxon>Verrucomicrobiota</taxon>
        <taxon>Verrucomicrobiia</taxon>
        <taxon>Verrucomicrobiales</taxon>
        <taxon>Verrucomicrobiaceae</taxon>
    </lineage>
</organism>
<dbReference type="GO" id="GO:0004252">
    <property type="term" value="F:serine-type endopeptidase activity"/>
    <property type="evidence" value="ECO:0007669"/>
    <property type="project" value="InterPro"/>
</dbReference>
<evidence type="ECO:0000313" key="1">
    <source>
        <dbReference type="EMBL" id="GEP41695.1"/>
    </source>
</evidence>
<dbReference type="Gene3D" id="2.60.120.380">
    <property type="match status" value="1"/>
</dbReference>
<dbReference type="SUPFAM" id="SSF52743">
    <property type="entry name" value="Subtilisin-like"/>
    <property type="match status" value="1"/>
</dbReference>
<gene>
    <name evidence="1" type="ORF">BGE01nite_09860</name>
</gene>
<dbReference type="SUPFAM" id="SSF49785">
    <property type="entry name" value="Galactose-binding domain-like"/>
    <property type="match status" value="1"/>
</dbReference>
<reference evidence="1 2" key="1">
    <citation type="submission" date="2019-07" db="EMBL/GenBank/DDBJ databases">
        <title>Whole genome shotgun sequence of Brevifollis gellanilyticus NBRC 108608.</title>
        <authorList>
            <person name="Hosoyama A."/>
            <person name="Uohara A."/>
            <person name="Ohji S."/>
            <person name="Ichikawa N."/>
        </authorList>
    </citation>
    <scope>NUCLEOTIDE SEQUENCE [LARGE SCALE GENOMIC DNA]</scope>
    <source>
        <strain evidence="1 2">NBRC 108608</strain>
    </source>
</reference>
<comment type="caution">
    <text evidence="1">The sequence shown here is derived from an EMBL/GenBank/DDBJ whole genome shotgun (WGS) entry which is preliminary data.</text>
</comment>
<dbReference type="InterPro" id="IPR036852">
    <property type="entry name" value="Peptidase_S8/S53_dom_sf"/>
</dbReference>
<name>A0A512M4N2_9BACT</name>
<dbReference type="InterPro" id="IPR008979">
    <property type="entry name" value="Galactose-bd-like_sf"/>
</dbReference>
<dbReference type="EMBL" id="BKAG01000004">
    <property type="protein sequence ID" value="GEP41695.1"/>
    <property type="molecule type" value="Genomic_DNA"/>
</dbReference>
<dbReference type="GO" id="GO:0006508">
    <property type="term" value="P:proteolysis"/>
    <property type="evidence" value="ECO:0007669"/>
    <property type="project" value="InterPro"/>
</dbReference>
<dbReference type="Gene3D" id="3.40.50.200">
    <property type="entry name" value="Peptidase S8/S53 domain"/>
    <property type="match status" value="1"/>
</dbReference>
<dbReference type="Proteomes" id="UP000321577">
    <property type="component" value="Unassembled WGS sequence"/>
</dbReference>
<evidence type="ECO:0008006" key="3">
    <source>
        <dbReference type="Google" id="ProtNLM"/>
    </source>
</evidence>